<sequence>MTNSRNYIIQAVFLESEQKSKKRPETAITQFKNSVNNLMIILRDKEPSYIRCIKPNESKRAGIVI</sequence>
<proteinExistence type="inferred from homology"/>
<organism evidence="8 9">
    <name type="scientific">Rhamnusium bicolor</name>
    <dbReference type="NCBI Taxonomy" id="1586634"/>
    <lineage>
        <taxon>Eukaryota</taxon>
        <taxon>Metazoa</taxon>
        <taxon>Ecdysozoa</taxon>
        <taxon>Arthropoda</taxon>
        <taxon>Hexapoda</taxon>
        <taxon>Insecta</taxon>
        <taxon>Pterygota</taxon>
        <taxon>Neoptera</taxon>
        <taxon>Endopterygota</taxon>
        <taxon>Coleoptera</taxon>
        <taxon>Polyphaga</taxon>
        <taxon>Cucujiformia</taxon>
        <taxon>Chrysomeloidea</taxon>
        <taxon>Cerambycidae</taxon>
        <taxon>Lepturinae</taxon>
        <taxon>Rhagiini</taxon>
        <taxon>Rhamnusium</taxon>
    </lineage>
</organism>
<dbReference type="GO" id="GO:0030048">
    <property type="term" value="P:actin filament-based movement"/>
    <property type="evidence" value="ECO:0007669"/>
    <property type="project" value="TreeGrafter"/>
</dbReference>
<dbReference type="GO" id="GO:0005737">
    <property type="term" value="C:cytoplasm"/>
    <property type="evidence" value="ECO:0007669"/>
    <property type="project" value="TreeGrafter"/>
</dbReference>
<keyword evidence="9" id="KW-1185">Reference proteome</keyword>
<accession>A0AAV8WJ90</accession>
<dbReference type="EMBL" id="JANEYF010005926">
    <property type="protein sequence ID" value="KAJ8926332.1"/>
    <property type="molecule type" value="Genomic_DNA"/>
</dbReference>
<feature type="domain" description="Myosin motor" evidence="7">
    <location>
        <begin position="1"/>
        <end position="65"/>
    </location>
</feature>
<dbReference type="GO" id="GO:0005886">
    <property type="term" value="C:plasma membrane"/>
    <property type="evidence" value="ECO:0007669"/>
    <property type="project" value="TreeGrafter"/>
</dbReference>
<evidence type="ECO:0000256" key="5">
    <source>
        <dbReference type="ARBA" id="ARBA00023203"/>
    </source>
</evidence>
<dbReference type="SUPFAM" id="SSF52540">
    <property type="entry name" value="P-loop containing nucleoside triphosphate hydrolases"/>
    <property type="match status" value="1"/>
</dbReference>
<dbReference type="PANTHER" id="PTHR13140:SF679">
    <property type="entry name" value="UNCONVENTIONAL MYOSIN IC"/>
    <property type="match status" value="1"/>
</dbReference>
<dbReference type="Gene3D" id="1.20.58.530">
    <property type="match status" value="1"/>
</dbReference>
<reference evidence="8" key="1">
    <citation type="journal article" date="2023" name="Insect Mol. Biol.">
        <title>Genome sequencing provides insights into the evolution of gene families encoding plant cell wall-degrading enzymes in longhorned beetles.</title>
        <authorList>
            <person name="Shin N.R."/>
            <person name="Okamura Y."/>
            <person name="Kirsch R."/>
            <person name="Pauchet Y."/>
        </authorList>
    </citation>
    <scope>NUCLEOTIDE SEQUENCE</scope>
    <source>
        <strain evidence="8">RBIC_L_NR</strain>
    </source>
</reference>
<evidence type="ECO:0000259" key="7">
    <source>
        <dbReference type="PROSITE" id="PS51456"/>
    </source>
</evidence>
<dbReference type="GO" id="GO:0006897">
    <property type="term" value="P:endocytosis"/>
    <property type="evidence" value="ECO:0007669"/>
    <property type="project" value="TreeGrafter"/>
</dbReference>
<gene>
    <name evidence="8" type="ORF">NQ314_021317</name>
</gene>
<dbReference type="Gene3D" id="1.20.120.720">
    <property type="entry name" value="Myosin VI head, motor domain, U50 subdomain"/>
    <property type="match status" value="1"/>
</dbReference>
<keyword evidence="4" id="KW-0505">Motor protein</keyword>
<dbReference type="GO" id="GO:0016459">
    <property type="term" value="C:myosin complex"/>
    <property type="evidence" value="ECO:0007669"/>
    <property type="project" value="UniProtKB-KW"/>
</dbReference>
<dbReference type="PROSITE" id="PS51456">
    <property type="entry name" value="MYOSIN_MOTOR"/>
    <property type="match status" value="1"/>
</dbReference>
<dbReference type="InterPro" id="IPR036961">
    <property type="entry name" value="Kinesin_motor_dom_sf"/>
</dbReference>
<dbReference type="GO" id="GO:0005524">
    <property type="term" value="F:ATP binding"/>
    <property type="evidence" value="ECO:0007669"/>
    <property type="project" value="UniProtKB-KW"/>
</dbReference>
<evidence type="ECO:0000256" key="2">
    <source>
        <dbReference type="ARBA" id="ARBA00022840"/>
    </source>
</evidence>
<name>A0AAV8WJ90_9CUCU</name>
<comment type="similarity">
    <text evidence="6">Belongs to the TRAFAC class myosin-kinesin ATPase superfamily. Myosin family.</text>
</comment>
<comment type="caution">
    <text evidence="8">The sequence shown here is derived from an EMBL/GenBank/DDBJ whole genome shotgun (WGS) entry which is preliminary data.</text>
</comment>
<dbReference type="GO" id="GO:0051015">
    <property type="term" value="F:actin filament binding"/>
    <property type="evidence" value="ECO:0007669"/>
    <property type="project" value="TreeGrafter"/>
</dbReference>
<evidence type="ECO:0000313" key="9">
    <source>
        <dbReference type="Proteomes" id="UP001162156"/>
    </source>
</evidence>
<comment type="caution">
    <text evidence="6">Lacks conserved residue(s) required for the propagation of feature annotation.</text>
</comment>
<evidence type="ECO:0000256" key="6">
    <source>
        <dbReference type="PROSITE-ProRule" id="PRU00782"/>
    </source>
</evidence>
<dbReference type="InterPro" id="IPR001609">
    <property type="entry name" value="Myosin_head_motor_dom-like"/>
</dbReference>
<keyword evidence="1" id="KW-0547">Nucleotide-binding</keyword>
<evidence type="ECO:0000256" key="3">
    <source>
        <dbReference type="ARBA" id="ARBA00023123"/>
    </source>
</evidence>
<keyword evidence="2" id="KW-0067">ATP-binding</keyword>
<dbReference type="Proteomes" id="UP001162156">
    <property type="component" value="Unassembled WGS sequence"/>
</dbReference>
<keyword evidence="5 6" id="KW-0009">Actin-binding</keyword>
<dbReference type="Gene3D" id="3.40.850.10">
    <property type="entry name" value="Kinesin motor domain"/>
    <property type="match status" value="1"/>
</dbReference>
<evidence type="ECO:0000256" key="4">
    <source>
        <dbReference type="ARBA" id="ARBA00023175"/>
    </source>
</evidence>
<dbReference type="AlphaFoldDB" id="A0AAV8WJ90"/>
<dbReference type="GO" id="GO:0005902">
    <property type="term" value="C:microvillus"/>
    <property type="evidence" value="ECO:0007669"/>
    <property type="project" value="TreeGrafter"/>
</dbReference>
<dbReference type="InterPro" id="IPR027417">
    <property type="entry name" value="P-loop_NTPase"/>
</dbReference>
<dbReference type="PANTHER" id="PTHR13140">
    <property type="entry name" value="MYOSIN"/>
    <property type="match status" value="1"/>
</dbReference>
<dbReference type="GO" id="GO:0007015">
    <property type="term" value="P:actin filament organization"/>
    <property type="evidence" value="ECO:0007669"/>
    <property type="project" value="TreeGrafter"/>
</dbReference>
<keyword evidence="3 6" id="KW-0518">Myosin</keyword>
<evidence type="ECO:0000313" key="8">
    <source>
        <dbReference type="EMBL" id="KAJ8926332.1"/>
    </source>
</evidence>
<dbReference type="Pfam" id="PF00063">
    <property type="entry name" value="Myosin_head"/>
    <property type="match status" value="1"/>
</dbReference>
<protein>
    <recommendedName>
        <fullName evidence="7">Myosin motor domain-containing protein</fullName>
    </recommendedName>
</protein>
<feature type="region of interest" description="Actin-binding" evidence="6">
    <location>
        <begin position="35"/>
        <end position="57"/>
    </location>
</feature>
<evidence type="ECO:0000256" key="1">
    <source>
        <dbReference type="ARBA" id="ARBA00022741"/>
    </source>
</evidence>
<dbReference type="GO" id="GO:0000146">
    <property type="term" value="F:microfilament motor activity"/>
    <property type="evidence" value="ECO:0007669"/>
    <property type="project" value="TreeGrafter"/>
</dbReference>